<comment type="catalytic activity">
    <reaction evidence="4">
        <text>ATP + H2O = ADP + phosphate + H(+)</text>
        <dbReference type="Rhea" id="RHEA:13065"/>
        <dbReference type="ChEBI" id="CHEBI:15377"/>
        <dbReference type="ChEBI" id="CHEBI:15378"/>
        <dbReference type="ChEBI" id="CHEBI:30616"/>
        <dbReference type="ChEBI" id="CHEBI:43474"/>
        <dbReference type="ChEBI" id="CHEBI:456216"/>
        <dbReference type="EC" id="3.6.4.13"/>
    </reaction>
</comment>
<evidence type="ECO:0000313" key="7">
    <source>
        <dbReference type="Proteomes" id="UP000683360"/>
    </source>
</evidence>
<name>A0A8S3U690_MYTED</name>
<comment type="similarity">
    <text evidence="4">Belongs to the DEAD box helicase family.</text>
</comment>
<comment type="domain">
    <text evidence="4">The Q motif is unique to and characteristic of the DEAD box family of RNA helicases and controls ATP binding and hydrolysis.</text>
</comment>
<dbReference type="InterPro" id="IPR014001">
    <property type="entry name" value="Helicase_ATP-bd"/>
</dbReference>
<dbReference type="Gene3D" id="3.40.50.300">
    <property type="entry name" value="P-loop containing nucleotide triphosphate hydrolases"/>
    <property type="match status" value="1"/>
</dbReference>
<evidence type="ECO:0000256" key="1">
    <source>
        <dbReference type="ARBA" id="ARBA00022741"/>
    </source>
</evidence>
<reference evidence="6" key="1">
    <citation type="submission" date="2021-03" db="EMBL/GenBank/DDBJ databases">
        <authorList>
            <person name="Bekaert M."/>
        </authorList>
    </citation>
    <scope>NUCLEOTIDE SEQUENCE</scope>
</reference>
<evidence type="ECO:0000259" key="5">
    <source>
        <dbReference type="PROSITE" id="PS51192"/>
    </source>
</evidence>
<keyword evidence="1 4" id="KW-0547">Nucleotide-binding</keyword>
<protein>
    <recommendedName>
        <fullName evidence="4">ATP-dependent RNA helicase</fullName>
        <ecNumber evidence="4">3.6.4.13</ecNumber>
    </recommendedName>
</protein>
<keyword evidence="3 4" id="KW-0067">ATP-binding</keyword>
<gene>
    <name evidence="6" type="ORF">MEDL_48726</name>
</gene>
<keyword evidence="7" id="KW-1185">Reference proteome</keyword>
<accession>A0A8S3U690</accession>
<dbReference type="PANTHER" id="PTHR24031">
    <property type="entry name" value="RNA HELICASE"/>
    <property type="match status" value="1"/>
</dbReference>
<evidence type="ECO:0000313" key="6">
    <source>
        <dbReference type="EMBL" id="CAG2236220.1"/>
    </source>
</evidence>
<dbReference type="OrthoDB" id="6082598at2759"/>
<dbReference type="EMBL" id="CAJPWZ010002343">
    <property type="protein sequence ID" value="CAG2236220.1"/>
    <property type="molecule type" value="Genomic_DNA"/>
</dbReference>
<dbReference type="Gene3D" id="3.60.10.10">
    <property type="entry name" value="Endonuclease/exonuclease/phosphatase"/>
    <property type="match status" value="1"/>
</dbReference>
<keyword evidence="2 4" id="KW-0378">Hydrolase</keyword>
<dbReference type="GO" id="GO:0016787">
    <property type="term" value="F:hydrolase activity"/>
    <property type="evidence" value="ECO:0007669"/>
    <property type="project" value="UniProtKB-KW"/>
</dbReference>
<dbReference type="InterPro" id="IPR036691">
    <property type="entry name" value="Endo/exonu/phosph_ase_sf"/>
</dbReference>
<organism evidence="6 7">
    <name type="scientific">Mytilus edulis</name>
    <name type="common">Blue mussel</name>
    <dbReference type="NCBI Taxonomy" id="6550"/>
    <lineage>
        <taxon>Eukaryota</taxon>
        <taxon>Metazoa</taxon>
        <taxon>Spiralia</taxon>
        <taxon>Lophotrochozoa</taxon>
        <taxon>Mollusca</taxon>
        <taxon>Bivalvia</taxon>
        <taxon>Autobranchia</taxon>
        <taxon>Pteriomorphia</taxon>
        <taxon>Mytilida</taxon>
        <taxon>Mytiloidea</taxon>
        <taxon>Mytilidae</taxon>
        <taxon>Mytilinae</taxon>
        <taxon>Mytilus</taxon>
    </lineage>
</organism>
<comment type="function">
    <text evidence="4">RNA helicase.</text>
</comment>
<dbReference type="SUPFAM" id="SSF56219">
    <property type="entry name" value="DNase I-like"/>
    <property type="match status" value="1"/>
</dbReference>
<dbReference type="Proteomes" id="UP000683360">
    <property type="component" value="Unassembled WGS sequence"/>
</dbReference>
<dbReference type="GO" id="GO:0003723">
    <property type="term" value="F:RNA binding"/>
    <property type="evidence" value="ECO:0007669"/>
    <property type="project" value="UniProtKB-UniRule"/>
</dbReference>
<dbReference type="GO" id="GO:0005524">
    <property type="term" value="F:ATP binding"/>
    <property type="evidence" value="ECO:0007669"/>
    <property type="project" value="UniProtKB-UniRule"/>
</dbReference>
<evidence type="ECO:0000256" key="4">
    <source>
        <dbReference type="RuleBase" id="RU365068"/>
    </source>
</evidence>
<comment type="caution">
    <text evidence="6">The sequence shown here is derived from an EMBL/GenBank/DDBJ whole genome shotgun (WGS) entry which is preliminary data.</text>
</comment>
<dbReference type="GO" id="GO:0003724">
    <property type="term" value="F:RNA helicase activity"/>
    <property type="evidence" value="ECO:0007669"/>
    <property type="project" value="UniProtKB-EC"/>
</dbReference>
<keyword evidence="4" id="KW-0694">RNA-binding</keyword>
<dbReference type="EC" id="3.6.4.13" evidence="4"/>
<dbReference type="InterPro" id="IPR011545">
    <property type="entry name" value="DEAD/DEAH_box_helicase_dom"/>
</dbReference>
<dbReference type="PROSITE" id="PS51192">
    <property type="entry name" value="HELICASE_ATP_BIND_1"/>
    <property type="match status" value="1"/>
</dbReference>
<evidence type="ECO:0000256" key="2">
    <source>
        <dbReference type="ARBA" id="ARBA00022801"/>
    </source>
</evidence>
<dbReference type="InterPro" id="IPR027417">
    <property type="entry name" value="P-loop_NTPase"/>
</dbReference>
<sequence length="267" mass="30150">MPSDLLFGIVYIPPENSVYGSVDIFDEILEKIIDITVNKNYQVCLLGDFNAHTGTHDDFIIVNDTILDSLLIDENSRKYMNSINALISNDQLVGAVTTSKNTLIDYAIVSPMLFKCISYFNIENFDPILSDIHCPVVIHFDTSVILESVDTLSHDDNSNVVYKSKWKNNNANVFLENLNDENIHDLVEKLENLDVNNINVETVNNPFTWVVPGCLMGGEKRKAEKARLRKGINILVATPGRLLDHLQHTDSLSMSKVRWLVLDEADR</sequence>
<dbReference type="SUPFAM" id="SSF52540">
    <property type="entry name" value="P-loop containing nucleoside triphosphate hydrolases"/>
    <property type="match status" value="1"/>
</dbReference>
<feature type="domain" description="Helicase ATP-binding" evidence="5">
    <location>
        <begin position="181"/>
        <end position="267"/>
    </location>
</feature>
<proteinExistence type="inferred from homology"/>
<keyword evidence="4" id="KW-0347">Helicase</keyword>
<dbReference type="Pfam" id="PF00270">
    <property type="entry name" value="DEAD"/>
    <property type="match status" value="1"/>
</dbReference>
<dbReference type="AlphaFoldDB" id="A0A8S3U690"/>
<evidence type="ECO:0000256" key="3">
    <source>
        <dbReference type="ARBA" id="ARBA00022840"/>
    </source>
</evidence>